<dbReference type="Proteomes" id="UP001172630">
    <property type="component" value="Unassembled WGS sequence"/>
</dbReference>
<evidence type="ECO:0000256" key="4">
    <source>
        <dbReference type="ARBA" id="ARBA00022519"/>
    </source>
</evidence>
<evidence type="ECO:0000259" key="7">
    <source>
        <dbReference type="PROSITE" id="PS50893"/>
    </source>
</evidence>
<dbReference type="InterPro" id="IPR013611">
    <property type="entry name" value="Transp-assoc_OB_typ2"/>
</dbReference>
<gene>
    <name evidence="8" type="ORF">PY650_23725</name>
</gene>
<dbReference type="GO" id="GO:0005524">
    <property type="term" value="F:ATP binding"/>
    <property type="evidence" value="ECO:0007669"/>
    <property type="project" value="UniProtKB-KW"/>
</dbReference>
<keyword evidence="6 8" id="KW-0067">ATP-binding</keyword>
<dbReference type="PROSITE" id="PS50893">
    <property type="entry name" value="ABC_TRANSPORTER_2"/>
    <property type="match status" value="1"/>
</dbReference>
<protein>
    <submittedName>
        <fullName evidence="8">ABC transporter ATP-binding protein</fullName>
    </submittedName>
</protein>
<evidence type="ECO:0000256" key="1">
    <source>
        <dbReference type="ARBA" id="ARBA00004417"/>
    </source>
</evidence>
<feature type="domain" description="ABC transporter" evidence="7">
    <location>
        <begin position="4"/>
        <end position="252"/>
    </location>
</feature>
<dbReference type="RefSeq" id="WP_285882042.1">
    <property type="nucleotide sequence ID" value="NZ_JARFYN010000036.1"/>
</dbReference>
<keyword evidence="5" id="KW-0547">Nucleotide-binding</keyword>
<keyword evidence="3" id="KW-0813">Transport</keyword>
<dbReference type="Pfam" id="PF00005">
    <property type="entry name" value="ABC_tran"/>
    <property type="match status" value="1"/>
</dbReference>
<dbReference type="SUPFAM" id="SSF50331">
    <property type="entry name" value="MOP-like"/>
    <property type="match status" value="1"/>
</dbReference>
<organism evidence="8 9">
    <name type="scientific">Rhizobium calliandrae</name>
    <dbReference type="NCBI Taxonomy" id="1312182"/>
    <lineage>
        <taxon>Bacteria</taxon>
        <taxon>Pseudomonadati</taxon>
        <taxon>Pseudomonadota</taxon>
        <taxon>Alphaproteobacteria</taxon>
        <taxon>Hyphomicrobiales</taxon>
        <taxon>Rhizobiaceae</taxon>
        <taxon>Rhizobium/Agrobacterium group</taxon>
        <taxon>Rhizobium</taxon>
    </lineage>
</organism>
<dbReference type="Gene3D" id="2.40.50.100">
    <property type="match status" value="1"/>
</dbReference>
<evidence type="ECO:0000256" key="2">
    <source>
        <dbReference type="ARBA" id="ARBA00005417"/>
    </source>
</evidence>
<comment type="caution">
    <text evidence="8">The sequence shown here is derived from an EMBL/GenBank/DDBJ whole genome shotgun (WGS) entry which is preliminary data.</text>
</comment>
<dbReference type="SUPFAM" id="SSF52540">
    <property type="entry name" value="P-loop containing nucleoside triphosphate hydrolases"/>
    <property type="match status" value="1"/>
</dbReference>
<evidence type="ECO:0000313" key="9">
    <source>
        <dbReference type="Proteomes" id="UP001172630"/>
    </source>
</evidence>
<dbReference type="Gene3D" id="2.40.50.140">
    <property type="entry name" value="Nucleic acid-binding proteins"/>
    <property type="match status" value="1"/>
</dbReference>
<name>A0ABT7KIX8_9HYPH</name>
<keyword evidence="4" id="KW-1003">Cell membrane</keyword>
<dbReference type="PROSITE" id="PS00211">
    <property type="entry name" value="ABC_TRANSPORTER_1"/>
    <property type="match status" value="1"/>
</dbReference>
<dbReference type="Pfam" id="PF08402">
    <property type="entry name" value="TOBE_2"/>
    <property type="match status" value="1"/>
</dbReference>
<dbReference type="EMBL" id="JARFYN010000036">
    <property type="protein sequence ID" value="MDL2408600.1"/>
    <property type="molecule type" value="Genomic_DNA"/>
</dbReference>
<dbReference type="InterPro" id="IPR012340">
    <property type="entry name" value="NA-bd_OB-fold"/>
</dbReference>
<evidence type="ECO:0000256" key="3">
    <source>
        <dbReference type="ARBA" id="ARBA00022448"/>
    </source>
</evidence>
<dbReference type="InterPro" id="IPR003593">
    <property type="entry name" value="AAA+_ATPase"/>
</dbReference>
<accession>A0ABT7KIX8</accession>
<keyword evidence="9" id="KW-1185">Reference proteome</keyword>
<sequence>MASIDFTHIEKSFGEMAILRDLSLSVASGEFLTILGPSGCGKSTLLRILAGLERQDRGTVAVDGRIVDHLRPKRRDVAMVFQSYALYPHMTVAANMALPLTMRRLSAAQRFPLLGRLLPNTRSIESGIRRDVAHLADALSISPLLDRKPGQLSGGQRQRVALGRAMVREPAVFLMDEPLSNLDAKLRLQTRAEIKELHQRLGATFVYVTHDQSEAMTMSDRVAVMMEGQLLQVASPSEIYANPADRRVAEFVGAPKINLLSATVGEDGRIEIAGTLLSVRAKGSAGRTITLGIRPEAIGLSAKSDRDVISGYVRLVEHMGSDLFVHVDVPGAVAPLIARLAASHALDIVQGQPISLKIDTASLLLFDANGHRVSVERVGPTGVDARSKERA</sequence>
<dbReference type="SMART" id="SM00382">
    <property type="entry name" value="AAA"/>
    <property type="match status" value="1"/>
</dbReference>
<evidence type="ECO:0000256" key="5">
    <source>
        <dbReference type="ARBA" id="ARBA00022741"/>
    </source>
</evidence>
<dbReference type="InterPro" id="IPR003439">
    <property type="entry name" value="ABC_transporter-like_ATP-bd"/>
</dbReference>
<reference evidence="8" key="1">
    <citation type="submission" date="2023-06" db="EMBL/GenBank/DDBJ databases">
        <title>Phylogenetic Diversity of Rhizobium strains.</title>
        <authorList>
            <person name="Moura F.T."/>
            <person name="Helene L.C.F."/>
            <person name="Hungria M."/>
        </authorList>
    </citation>
    <scope>NUCLEOTIDE SEQUENCE</scope>
    <source>
        <strain evidence="8">CCGE524</strain>
    </source>
</reference>
<dbReference type="Gene3D" id="3.40.50.300">
    <property type="entry name" value="P-loop containing nucleotide triphosphate hydrolases"/>
    <property type="match status" value="1"/>
</dbReference>
<evidence type="ECO:0000256" key="6">
    <source>
        <dbReference type="ARBA" id="ARBA00022840"/>
    </source>
</evidence>
<keyword evidence="4" id="KW-0472">Membrane</keyword>
<dbReference type="PANTHER" id="PTHR43875">
    <property type="entry name" value="MALTODEXTRIN IMPORT ATP-BINDING PROTEIN MSMX"/>
    <property type="match status" value="1"/>
</dbReference>
<dbReference type="InterPro" id="IPR008995">
    <property type="entry name" value="Mo/tungstate-bd_C_term_dom"/>
</dbReference>
<comment type="subcellular location">
    <subcellularLocation>
        <location evidence="1">Cell inner membrane</location>
        <topology evidence="1">Peripheral membrane protein</topology>
    </subcellularLocation>
</comment>
<dbReference type="InterPro" id="IPR047641">
    <property type="entry name" value="ABC_transpr_MalK/UgpC-like"/>
</dbReference>
<dbReference type="InterPro" id="IPR017871">
    <property type="entry name" value="ABC_transporter-like_CS"/>
</dbReference>
<keyword evidence="4" id="KW-0997">Cell inner membrane</keyword>
<dbReference type="InterPro" id="IPR027417">
    <property type="entry name" value="P-loop_NTPase"/>
</dbReference>
<comment type="similarity">
    <text evidence="2">Belongs to the ABC transporter superfamily.</text>
</comment>
<dbReference type="PANTHER" id="PTHR43875:SF1">
    <property type="entry name" value="OSMOPROTECTIVE COMPOUNDS UPTAKE ATP-BINDING PROTEIN GGTA"/>
    <property type="match status" value="1"/>
</dbReference>
<evidence type="ECO:0000313" key="8">
    <source>
        <dbReference type="EMBL" id="MDL2408600.1"/>
    </source>
</evidence>
<proteinExistence type="inferred from homology"/>